<gene>
    <name evidence="9" type="ORF">g.9521</name>
</gene>
<keyword evidence="4" id="KW-0378">Hydrolase</keyword>
<name>A0A1D2AFT3_AUXPR</name>
<dbReference type="GO" id="GO:0004252">
    <property type="term" value="F:serine-type endopeptidase activity"/>
    <property type="evidence" value="ECO:0007669"/>
    <property type="project" value="InterPro"/>
</dbReference>
<dbReference type="Gene3D" id="1.20.1540.10">
    <property type="entry name" value="Rhomboid-like"/>
    <property type="match status" value="1"/>
</dbReference>
<evidence type="ECO:0000256" key="6">
    <source>
        <dbReference type="ARBA" id="ARBA00023136"/>
    </source>
</evidence>
<evidence type="ECO:0000256" key="4">
    <source>
        <dbReference type="ARBA" id="ARBA00022801"/>
    </source>
</evidence>
<keyword evidence="5 7" id="KW-1133">Transmembrane helix</keyword>
<dbReference type="SUPFAM" id="SSF144091">
    <property type="entry name" value="Rhomboid-like"/>
    <property type="match status" value="1"/>
</dbReference>
<dbReference type="InterPro" id="IPR022764">
    <property type="entry name" value="Peptidase_S54_rhomboid_dom"/>
</dbReference>
<feature type="transmembrane region" description="Helical" evidence="7">
    <location>
        <begin position="197"/>
        <end position="217"/>
    </location>
</feature>
<evidence type="ECO:0000256" key="7">
    <source>
        <dbReference type="SAM" id="Phobius"/>
    </source>
</evidence>
<accession>A0A1D2AFT3</accession>
<feature type="transmembrane region" description="Helical" evidence="7">
    <location>
        <begin position="158"/>
        <end position="177"/>
    </location>
</feature>
<comment type="subcellular location">
    <subcellularLocation>
        <location evidence="1">Membrane</location>
        <topology evidence="1">Multi-pass membrane protein</topology>
    </subcellularLocation>
</comment>
<sequence>MRGLLQAVRRCLQRGALGESQPLNSLKEAQGVFQWPRRLDAVQGSGPWRQRPRSGDRGFASFLQFPARPGRRDLDPDRVMYGLLAANVGGWVLWRTNPAFMSKNAMVSIPHLKRGRVWTLLTHSFSHRDTWHLASNGLGLYGFGLTLGRLFGGRKLAMIYAGCALGGGLGHCLSQAAGPLWARRDAWGRLPLGTGQVPALGASGVVAGMLAMTVYLAPSQKVLLYGIIPLPMYAFGLLWAGLDLLTLRNPGSNVSVGGHAGGALAGLAFLLAYRRGRFPMRWGW</sequence>
<keyword evidence="3 7" id="KW-0812">Transmembrane</keyword>
<dbReference type="AlphaFoldDB" id="A0A1D2AFT3"/>
<evidence type="ECO:0000256" key="2">
    <source>
        <dbReference type="ARBA" id="ARBA00009045"/>
    </source>
</evidence>
<proteinExistence type="inferred from homology"/>
<protein>
    <recommendedName>
        <fullName evidence="8">Peptidase S54 rhomboid domain-containing protein</fullName>
    </recommendedName>
</protein>
<evidence type="ECO:0000259" key="8">
    <source>
        <dbReference type="Pfam" id="PF01694"/>
    </source>
</evidence>
<dbReference type="GO" id="GO:0016020">
    <property type="term" value="C:membrane"/>
    <property type="evidence" value="ECO:0007669"/>
    <property type="project" value="UniProtKB-SubCell"/>
</dbReference>
<dbReference type="PANTHER" id="PTHR43731">
    <property type="entry name" value="RHOMBOID PROTEASE"/>
    <property type="match status" value="1"/>
</dbReference>
<dbReference type="InterPro" id="IPR035952">
    <property type="entry name" value="Rhomboid-like_sf"/>
</dbReference>
<organism evidence="9">
    <name type="scientific">Auxenochlorella protothecoides</name>
    <name type="common">Green microalga</name>
    <name type="synonym">Chlorella protothecoides</name>
    <dbReference type="NCBI Taxonomy" id="3075"/>
    <lineage>
        <taxon>Eukaryota</taxon>
        <taxon>Viridiplantae</taxon>
        <taxon>Chlorophyta</taxon>
        <taxon>core chlorophytes</taxon>
        <taxon>Trebouxiophyceae</taxon>
        <taxon>Chlorellales</taxon>
        <taxon>Chlorellaceae</taxon>
        <taxon>Auxenochlorella</taxon>
    </lineage>
</organism>
<evidence type="ECO:0000256" key="1">
    <source>
        <dbReference type="ARBA" id="ARBA00004141"/>
    </source>
</evidence>
<feature type="domain" description="Peptidase S54 rhomboid" evidence="8">
    <location>
        <begin position="115"/>
        <end position="273"/>
    </location>
</feature>
<evidence type="ECO:0000256" key="3">
    <source>
        <dbReference type="ARBA" id="ARBA00022692"/>
    </source>
</evidence>
<comment type="similarity">
    <text evidence="2">Belongs to the peptidase S54 family.</text>
</comment>
<dbReference type="InterPro" id="IPR050925">
    <property type="entry name" value="Rhomboid_protease_S54"/>
</dbReference>
<dbReference type="EMBL" id="GDKF01000671">
    <property type="protein sequence ID" value="JAT77951.1"/>
    <property type="molecule type" value="Transcribed_RNA"/>
</dbReference>
<evidence type="ECO:0000313" key="9">
    <source>
        <dbReference type="EMBL" id="JAT77951.1"/>
    </source>
</evidence>
<reference evidence="9" key="1">
    <citation type="submission" date="2015-08" db="EMBL/GenBank/DDBJ databases">
        <authorList>
            <person name="Babu N.S."/>
            <person name="Beckwith C.J."/>
            <person name="Beseler K.G."/>
            <person name="Brison A."/>
            <person name="Carone J.V."/>
            <person name="Caskin T.P."/>
            <person name="Diamond M."/>
            <person name="Durham M.E."/>
            <person name="Foxe J.M."/>
            <person name="Go M."/>
            <person name="Henderson B.A."/>
            <person name="Jones I.B."/>
            <person name="McGettigan J.A."/>
            <person name="Micheletti S.J."/>
            <person name="Nasrallah M.E."/>
            <person name="Ortiz D."/>
            <person name="Piller C.R."/>
            <person name="Privatt S.R."/>
            <person name="Schneider S.L."/>
            <person name="Sharp S."/>
            <person name="Smith T.C."/>
            <person name="Stanton J.D."/>
            <person name="Ullery H.E."/>
            <person name="Wilson R.J."/>
            <person name="Serrano M.G."/>
            <person name="Buck G."/>
            <person name="Lee V."/>
            <person name="Wang Y."/>
            <person name="Carvalho R."/>
            <person name="Voegtly L."/>
            <person name="Shi R."/>
            <person name="Duckworth R."/>
            <person name="Johnson A."/>
            <person name="Loviza R."/>
            <person name="Walstead R."/>
            <person name="Shah Z."/>
            <person name="Kiflezghi M."/>
            <person name="Wade K."/>
            <person name="Ball S.L."/>
            <person name="Bradley K.W."/>
            <person name="Asai D.J."/>
            <person name="Bowman C.A."/>
            <person name="Russell D.A."/>
            <person name="Pope W.H."/>
            <person name="Jacobs-Sera D."/>
            <person name="Hendrix R.W."/>
            <person name="Hatfull G.F."/>
        </authorList>
    </citation>
    <scope>NUCLEOTIDE SEQUENCE</scope>
</reference>
<feature type="transmembrane region" description="Helical" evidence="7">
    <location>
        <begin position="222"/>
        <end position="242"/>
    </location>
</feature>
<keyword evidence="6 7" id="KW-0472">Membrane</keyword>
<evidence type="ECO:0000256" key="5">
    <source>
        <dbReference type="ARBA" id="ARBA00022989"/>
    </source>
</evidence>
<dbReference type="Pfam" id="PF01694">
    <property type="entry name" value="Rhomboid"/>
    <property type="match status" value="1"/>
</dbReference>
<feature type="transmembrane region" description="Helical" evidence="7">
    <location>
        <begin position="254"/>
        <end position="273"/>
    </location>
</feature>
<dbReference type="PANTHER" id="PTHR43731:SF14">
    <property type="entry name" value="PRESENILIN-ASSOCIATED RHOMBOID-LIKE PROTEIN, MITOCHONDRIAL"/>
    <property type="match status" value="1"/>
</dbReference>